<dbReference type="InterPro" id="IPR005522">
    <property type="entry name" value="IPK"/>
</dbReference>
<dbReference type="AlphaFoldDB" id="A0A1Q3B3Q5"/>
<dbReference type="GO" id="GO:0005634">
    <property type="term" value="C:nucleus"/>
    <property type="evidence" value="ECO:0007669"/>
    <property type="project" value="TreeGrafter"/>
</dbReference>
<dbReference type="Gene3D" id="3.30.470.160">
    <property type="entry name" value="Inositol polyphosphate kinase"/>
    <property type="match status" value="1"/>
</dbReference>
<evidence type="ECO:0000256" key="6">
    <source>
        <dbReference type="ARBA" id="ARBA00036164"/>
    </source>
</evidence>
<dbReference type="GO" id="GO:0005737">
    <property type="term" value="C:cytoplasm"/>
    <property type="evidence" value="ECO:0007669"/>
    <property type="project" value="TreeGrafter"/>
</dbReference>
<dbReference type="OrthoDB" id="5958943at2759"/>
<dbReference type="STRING" id="3775.A0A1Q3B3Q5"/>
<proteinExistence type="inferred from homology"/>
<feature type="signal peptide" evidence="9">
    <location>
        <begin position="1"/>
        <end position="16"/>
    </location>
</feature>
<dbReference type="Pfam" id="PF03770">
    <property type="entry name" value="IPK"/>
    <property type="match status" value="1"/>
</dbReference>
<keyword evidence="9" id="KW-0732">Signal</keyword>
<organism evidence="10 11">
    <name type="scientific">Cephalotus follicularis</name>
    <name type="common">Albany pitcher plant</name>
    <dbReference type="NCBI Taxonomy" id="3775"/>
    <lineage>
        <taxon>Eukaryota</taxon>
        <taxon>Viridiplantae</taxon>
        <taxon>Streptophyta</taxon>
        <taxon>Embryophyta</taxon>
        <taxon>Tracheophyta</taxon>
        <taxon>Spermatophyta</taxon>
        <taxon>Magnoliopsida</taxon>
        <taxon>eudicotyledons</taxon>
        <taxon>Gunneridae</taxon>
        <taxon>Pentapetalae</taxon>
        <taxon>rosids</taxon>
        <taxon>fabids</taxon>
        <taxon>Oxalidales</taxon>
        <taxon>Cephalotaceae</taxon>
        <taxon>Cephalotus</taxon>
    </lineage>
</organism>
<dbReference type="Proteomes" id="UP000187406">
    <property type="component" value="Unassembled WGS sequence"/>
</dbReference>
<keyword evidence="4 8" id="KW-0418">Kinase</keyword>
<dbReference type="EMBL" id="BDDD01000259">
    <property type="protein sequence ID" value="GAV62535.1"/>
    <property type="molecule type" value="Genomic_DNA"/>
</dbReference>
<keyword evidence="3 8" id="KW-0547">Nucleotide-binding</keyword>
<comment type="function">
    <text evidence="8">Inositol phosphate kinase with a broad substrate specificity.</text>
</comment>
<dbReference type="FunCoup" id="A0A1Q3B3Q5">
    <property type="interactions" value="2404"/>
</dbReference>
<dbReference type="GO" id="GO:0005524">
    <property type="term" value="F:ATP binding"/>
    <property type="evidence" value="ECO:0007669"/>
    <property type="project" value="UniProtKB-KW"/>
</dbReference>
<accession>A0A1Q3B3Q5</accession>
<comment type="catalytic activity">
    <reaction evidence="6 8">
        <text>1D-myo-inositol 1,4,5-trisphosphate + 2 ATP = 1D-myo-inositol 1,3,4,5,6-pentakisphosphate + 2 ADP + 2 H(+)</text>
        <dbReference type="Rhea" id="RHEA:32359"/>
        <dbReference type="ChEBI" id="CHEBI:15378"/>
        <dbReference type="ChEBI" id="CHEBI:30616"/>
        <dbReference type="ChEBI" id="CHEBI:57733"/>
        <dbReference type="ChEBI" id="CHEBI:203600"/>
        <dbReference type="ChEBI" id="CHEBI:456216"/>
        <dbReference type="EC" id="2.7.1.151"/>
    </reaction>
</comment>
<dbReference type="PANTHER" id="PTHR12400">
    <property type="entry name" value="INOSITOL POLYPHOSPHATE KINASE"/>
    <property type="match status" value="1"/>
</dbReference>
<feature type="chain" id="PRO_5012862960" description="Inositol polyphosphate multikinase" evidence="9">
    <location>
        <begin position="17"/>
        <end position="331"/>
    </location>
</feature>
<dbReference type="GO" id="GO:0008440">
    <property type="term" value="F:inositol-1,4,5-trisphosphate 3-kinase activity"/>
    <property type="evidence" value="ECO:0007669"/>
    <property type="project" value="TreeGrafter"/>
</dbReference>
<dbReference type="PANTHER" id="PTHR12400:SF51">
    <property type="entry name" value="INOSITOL POLYPHOSPHATE MULTIKINASE"/>
    <property type="match status" value="1"/>
</dbReference>
<keyword evidence="2 8" id="KW-0808">Transferase</keyword>
<dbReference type="InParanoid" id="A0A1Q3B3Q5"/>
<dbReference type="InterPro" id="IPR038286">
    <property type="entry name" value="IPK_sf"/>
</dbReference>
<dbReference type="EC" id="2.7.1.151" evidence="8"/>
<dbReference type="EC" id="2.7.1.140" evidence="8"/>
<dbReference type="GO" id="GO:0047326">
    <property type="term" value="F:inositol-1,3,4,6-tetrakisphosphate 5-kinase activity"/>
    <property type="evidence" value="ECO:0007669"/>
    <property type="project" value="RHEA"/>
</dbReference>
<evidence type="ECO:0000256" key="1">
    <source>
        <dbReference type="ARBA" id="ARBA00007374"/>
    </source>
</evidence>
<dbReference type="SUPFAM" id="SSF56104">
    <property type="entry name" value="SAICAR synthase-like"/>
    <property type="match status" value="1"/>
</dbReference>
<keyword evidence="5 8" id="KW-0067">ATP-binding</keyword>
<evidence type="ECO:0000256" key="3">
    <source>
        <dbReference type="ARBA" id="ARBA00022741"/>
    </source>
</evidence>
<evidence type="ECO:0000256" key="9">
    <source>
        <dbReference type="SAM" id="SignalP"/>
    </source>
</evidence>
<evidence type="ECO:0000313" key="11">
    <source>
        <dbReference type="Proteomes" id="UP000187406"/>
    </source>
</evidence>
<evidence type="ECO:0000256" key="5">
    <source>
        <dbReference type="ARBA" id="ARBA00022840"/>
    </source>
</evidence>
<protein>
    <recommendedName>
        <fullName evidence="8">Inositol polyphosphate multikinase</fullName>
        <ecNumber evidence="8">2.7.1.140</ecNumber>
        <ecNumber evidence="8">2.7.1.151</ecNumber>
    </recommendedName>
</protein>
<comment type="similarity">
    <text evidence="1 8">Belongs to the inositol phosphokinase (IPK) family.</text>
</comment>
<evidence type="ECO:0000313" key="10">
    <source>
        <dbReference type="EMBL" id="GAV62535.1"/>
    </source>
</evidence>
<comment type="caution">
    <text evidence="10">The sequence shown here is derived from an EMBL/GenBank/DDBJ whole genome shotgun (WGS) entry which is preliminary data.</text>
</comment>
<evidence type="ECO:0000256" key="4">
    <source>
        <dbReference type="ARBA" id="ARBA00022777"/>
    </source>
</evidence>
<comment type="catalytic activity">
    <reaction evidence="7 8">
        <text>1D-myo-inositol 1,3,4,6-tetrakisphosphate + ATP = 1D-myo-inositol 1,3,4,5,6-pentakisphosphate + ADP + H(+)</text>
        <dbReference type="Rhea" id="RHEA:12717"/>
        <dbReference type="ChEBI" id="CHEBI:15378"/>
        <dbReference type="ChEBI" id="CHEBI:30616"/>
        <dbReference type="ChEBI" id="CHEBI:57660"/>
        <dbReference type="ChEBI" id="CHEBI:57733"/>
        <dbReference type="ChEBI" id="CHEBI:456216"/>
        <dbReference type="EC" id="2.7.1.140"/>
    </reaction>
</comment>
<feature type="non-terminal residue" evidence="10">
    <location>
        <position position="1"/>
    </location>
</feature>
<reference evidence="11" key="1">
    <citation type="submission" date="2016-04" db="EMBL/GenBank/DDBJ databases">
        <title>Cephalotus genome sequencing.</title>
        <authorList>
            <person name="Fukushima K."/>
            <person name="Hasebe M."/>
            <person name="Fang X."/>
        </authorList>
    </citation>
    <scope>NUCLEOTIDE SEQUENCE [LARGE SCALE GENOMIC DNA]</scope>
    <source>
        <strain evidence="11">cv. St1</strain>
    </source>
</reference>
<gene>
    <name evidence="10" type="ORF">CFOL_v3_06058</name>
</gene>
<evidence type="ECO:0000256" key="2">
    <source>
        <dbReference type="ARBA" id="ARBA00022679"/>
    </source>
</evidence>
<keyword evidence="11" id="KW-1185">Reference proteome</keyword>
<evidence type="ECO:0000256" key="7">
    <source>
        <dbReference type="ARBA" id="ARBA00036525"/>
    </source>
</evidence>
<evidence type="ECO:0000256" key="8">
    <source>
        <dbReference type="RuleBase" id="RU363090"/>
    </source>
</evidence>
<sequence length="331" mass="36797">QTLSSLLSFLCLSVSAHTCVSPAIDRIAHPPSLRLSLHCSMLKVPEHQVAGHQARDGKLGPLVDDSGRFYKPLQDDDRGSNEVALYSSFSSNTRIPDHIRRFFPNFYGTQLLEASNGSGLRPHLILQDLLSDRVNPSIMDVKIGSRTWYPQASEDYIQKCLKKDRETTSLSLGFRISGLQIYGSKESRVWKPEKKLVHKFTVDDVRVILRKFVSSNISTNSNVNMDCSFAQTVYGGSAGILAQLMELKAWFEDQTMYHFNSCSVIMVYEKESVLKGGNAGPQVQLVDFAHAMEGKGVIDHNFLGGLCSLIKFVSEILIDPDEYPSKGCSEG</sequence>
<dbReference type="GO" id="GO:0032958">
    <property type="term" value="P:inositol phosphate biosynthetic process"/>
    <property type="evidence" value="ECO:0007669"/>
    <property type="project" value="InterPro"/>
</dbReference>
<name>A0A1Q3B3Q5_CEPFO</name>